<dbReference type="EMBL" id="AAALRN010000001">
    <property type="protein sequence ID" value="EAD1183939.1"/>
    <property type="molecule type" value="Genomic_DNA"/>
</dbReference>
<dbReference type="Proteomes" id="UP000546397">
    <property type="component" value="Unassembled WGS sequence"/>
</dbReference>
<dbReference type="EMBL" id="DAAJZA010000003">
    <property type="protein sequence ID" value="HAC1754735.1"/>
    <property type="molecule type" value="Genomic_DNA"/>
</dbReference>
<dbReference type="KEGG" id="lmok:CQ02_04015"/>
<reference evidence="14 41" key="6">
    <citation type="submission" date="2019-04" db="EMBL/GenBank/DDBJ databases">
        <authorList>
            <consortium name="GenomeTrakr network: Whole genome sequencing for foodborne pathogen traceback"/>
        </authorList>
    </citation>
    <scope>NUCLEOTIDE SEQUENCE [LARGE SCALE GENOMIC DNA]</scope>
    <source>
        <strain evidence="14 41">CFSAN004300</strain>
    </source>
</reference>
<evidence type="ECO:0000313" key="17">
    <source>
        <dbReference type="EMBL" id="EAH3292913.1"/>
    </source>
</evidence>
<evidence type="ECO:0000313" key="10">
    <source>
        <dbReference type="EMBL" id="EAE4940766.1"/>
    </source>
</evidence>
<evidence type="ECO:0000313" key="22">
    <source>
        <dbReference type="EMBL" id="HAC1754735.1"/>
    </source>
</evidence>
<dbReference type="EMBL" id="AALGDA010000008">
    <property type="protein sequence ID" value="ECY9782150.1"/>
    <property type="molecule type" value="Genomic_DNA"/>
</dbReference>
<dbReference type="EMBL" id="AABEMN010000016">
    <property type="protein sequence ID" value="EAG9520291.1"/>
    <property type="molecule type" value="Genomic_DNA"/>
</dbReference>
<evidence type="ECO:0000313" key="15">
    <source>
        <dbReference type="EMBL" id="EAG9520291.1"/>
    </source>
</evidence>
<evidence type="ECO:0000313" key="42">
    <source>
        <dbReference type="Proteomes" id="UP000840197"/>
    </source>
</evidence>
<evidence type="ECO:0000313" key="18">
    <source>
        <dbReference type="EMBL" id="EAH4240901.1"/>
    </source>
</evidence>
<evidence type="ECO:0000313" key="32">
    <source>
        <dbReference type="Proteomes" id="UP000427828"/>
    </source>
</evidence>
<evidence type="ECO:0000313" key="44">
    <source>
        <dbReference type="Proteomes" id="UP000843775"/>
    </source>
</evidence>
<reference evidence="21" key="8">
    <citation type="submission" date="2020-01" db="EMBL/GenBank/DDBJ databases">
        <authorList>
            <consortium name="NCBI Pathogen Detection Project"/>
        </authorList>
    </citation>
    <scope>NUCLEOTIDE SEQUENCE</scope>
    <source>
        <strain evidence="23">2017-325981-023-01</strain>
        <strain evidence="21">CFIAFB20130012</strain>
        <strain evidence="22">DMG1500109</strain>
    </source>
</reference>
<dbReference type="InterPro" id="IPR012349">
    <property type="entry name" value="Split_barrel_FMN-bd"/>
</dbReference>
<reference evidence="38 39" key="5">
    <citation type="submission" date="2019-04" db="EMBL/GenBank/DDBJ databases">
        <authorList>
            <person name="Ashton P.M."/>
            <person name="Dallman T."/>
            <person name="Nair S."/>
            <person name="De Pinna E."/>
            <person name="Peters T."/>
            <person name="Grant K."/>
        </authorList>
    </citation>
    <scope>NUCLEOTIDE SEQUENCE [LARGE SCALE GENOMIC DNA]</scope>
    <source>
        <strain evidence="16 39">282333</strain>
        <strain evidence="17 38">282352</strain>
        <strain evidence="15 40">289003</strain>
        <strain evidence="10">RL15000286</strain>
    </source>
</reference>
<reference evidence="42 43" key="2">
    <citation type="journal article" date="2018" name="Genome Biol.">
        <title>SKESA: strategic k-mer extension for scrupulous assemblies.</title>
        <authorList>
            <person name="Souvorov A."/>
            <person name="Agarwala R."/>
            <person name="Lipman D.J."/>
        </authorList>
    </citation>
    <scope>NUCLEOTIDE SEQUENCE [LARGE SCALE GENOMIC DNA]</scope>
    <source>
        <strain evidence="23">2017-325981-023-01</strain>
        <strain evidence="21 42">CFIAFB20130012</strain>
        <strain evidence="22 44">DMG1500109</strain>
    </source>
</reference>
<evidence type="ECO:0000313" key="29">
    <source>
        <dbReference type="Proteomes" id="UP000365297"/>
    </source>
</evidence>
<dbReference type="InterPro" id="IPR002563">
    <property type="entry name" value="Flavin_Rdtase-like_dom"/>
</dbReference>
<dbReference type="EMBL" id="QXLS01000001">
    <property type="protein sequence ID" value="RKA10945.1"/>
    <property type="molecule type" value="Genomic_DNA"/>
</dbReference>
<name>A0A0B8QYT1_LISMN</name>
<dbReference type="SMART" id="SM00903">
    <property type="entry name" value="Flavin_Reduct"/>
    <property type="match status" value="1"/>
</dbReference>
<dbReference type="Proteomes" id="UP000843775">
    <property type="component" value="Unassembled WGS sequence"/>
</dbReference>
<gene>
    <name evidence="11" type="ORF">A8L61_05425</name>
    <name evidence="14" type="ORF">AB917_06705</name>
    <name evidence="8" type="ORF">ART25_00605</name>
    <name evidence="6" type="ORF">ARY78_02400</name>
    <name evidence="12" type="ORF">BB997_01445</name>
    <name evidence="19" type="ORF">BCZ19_02675</name>
    <name evidence="13" type="ORF">CA369_02810</name>
    <name evidence="16" type="ORF">D4920_03450</name>
    <name evidence="15" type="ORF">D4B11_10950</name>
    <name evidence="17" type="ORF">D5N24_00760</name>
    <name evidence="24" type="ORF">DCK61_02690</name>
    <name evidence="25" type="ORF">DYZ80_00477</name>
    <name evidence="10" type="ORF">E1W56_01725</name>
    <name evidence="18" type="ORF">E5F58_02665</name>
    <name evidence="20" type="ORF">F6515_04020</name>
    <name evidence="22" type="ORF">GI949_07085</name>
    <name evidence="21" type="ORF">GYR60_01725</name>
    <name evidence="23" type="ORF">HQN34_000422</name>
    <name evidence="7" type="ORF">QD52_02445</name>
    <name evidence="9" type="ORF">Y261_12885</name>
</gene>
<dbReference type="Proteomes" id="UP000533021">
    <property type="component" value="Unassembled WGS sequence"/>
</dbReference>
<dbReference type="Proteomes" id="UP000272537">
    <property type="component" value="Unassembled WGS sequence"/>
</dbReference>
<evidence type="ECO:0000313" key="13">
    <source>
        <dbReference type="EMBL" id="EAG4461209.1"/>
    </source>
</evidence>
<keyword evidence="2" id="KW-0285">Flavoprotein</keyword>
<dbReference type="Proteomes" id="UP000528151">
    <property type="component" value="Unassembled WGS sequence"/>
</dbReference>
<evidence type="ECO:0000313" key="6">
    <source>
        <dbReference type="EMBL" id="EAC5549280.1"/>
    </source>
</evidence>
<feature type="domain" description="Flavin reductase like" evidence="5">
    <location>
        <begin position="20"/>
        <end position="176"/>
    </location>
</feature>
<evidence type="ECO:0000313" key="35">
    <source>
        <dbReference type="Proteomes" id="UP000489121"/>
    </source>
</evidence>
<keyword evidence="3" id="KW-0288">FMN</keyword>
<evidence type="ECO:0000313" key="39">
    <source>
        <dbReference type="Proteomes" id="UP000533021"/>
    </source>
</evidence>
<dbReference type="Proteomes" id="UP000336166">
    <property type="component" value="Unassembled WGS sequence"/>
</dbReference>
<dbReference type="GO" id="GO:0010181">
    <property type="term" value="F:FMN binding"/>
    <property type="evidence" value="ECO:0007669"/>
    <property type="project" value="InterPro"/>
</dbReference>
<evidence type="ECO:0000313" key="7">
    <source>
        <dbReference type="EMBL" id="EAD1183939.1"/>
    </source>
</evidence>
<dbReference type="Proteomes" id="UP000365297">
    <property type="component" value="Unassembled WGS sequence"/>
</dbReference>
<dbReference type="EMBL" id="AABGHY010000001">
    <property type="protein sequence ID" value="EAH3292913.1"/>
    <property type="molecule type" value="Genomic_DNA"/>
</dbReference>
<dbReference type="EMBL" id="AABATR010000001">
    <property type="protein sequence ID" value="EAG1892267.1"/>
    <property type="molecule type" value="Genomic_DNA"/>
</dbReference>
<dbReference type="EMBL" id="DAAIHR010000001">
    <property type="protein sequence ID" value="HAB8397224.1"/>
    <property type="molecule type" value="Genomic_DNA"/>
</dbReference>
<comment type="similarity">
    <text evidence="4">Belongs to the flavoredoxin family.</text>
</comment>
<dbReference type="EMBL" id="AAAREG010000013">
    <property type="protein sequence ID" value="EAE2355247.1"/>
    <property type="molecule type" value="Genomic_DNA"/>
</dbReference>
<evidence type="ECO:0000313" key="41">
    <source>
        <dbReference type="Proteomes" id="UP000548278"/>
    </source>
</evidence>
<evidence type="ECO:0000256" key="1">
    <source>
        <dbReference type="ARBA" id="ARBA00001917"/>
    </source>
</evidence>
<dbReference type="EMBL" id="AABFVG010000002">
    <property type="protein sequence ID" value="EAH2281117.1"/>
    <property type="molecule type" value="Genomic_DNA"/>
</dbReference>
<dbReference type="EMBL" id="AABDGJ010000003">
    <property type="protein sequence ID" value="EAG6990276.1"/>
    <property type="molecule type" value="Genomic_DNA"/>
</dbReference>
<evidence type="ECO:0000313" key="14">
    <source>
        <dbReference type="EMBL" id="EAG6990276.1"/>
    </source>
</evidence>
<reference evidence="29 30" key="4">
    <citation type="submission" date="2018-06" db="EMBL/GenBank/DDBJ databases">
        <authorList>
            <consortium name="GenomeTrakr: Next Generation Sequencing Network for Food Pathogen Tracability"/>
        </authorList>
    </citation>
    <scope>NUCLEOTIDE SEQUENCE [LARGE SCALE GENOMIC DNA]</scope>
    <source>
        <strain evidence="13 37">CFSAN063727</strain>
        <strain evidence="8 30">FDA00006494</strain>
        <strain evidence="6 29">FDA00007096</strain>
        <strain evidence="7 31">FDA00008584</strain>
        <strain evidence="19 32">FLAG-51482A</strain>
        <strain evidence="18 36">LS1344</strain>
    </source>
</reference>
<dbReference type="GO" id="GO:0016646">
    <property type="term" value="F:oxidoreductase activity, acting on the CH-NH group of donors, NAD or NADP as acceptor"/>
    <property type="evidence" value="ECO:0007669"/>
    <property type="project" value="UniProtKB-ARBA"/>
</dbReference>
<dbReference type="EMBL" id="AAAIXK010000001">
    <property type="protein sequence ID" value="EAC5549280.1"/>
    <property type="molecule type" value="Genomic_DNA"/>
</dbReference>
<proteinExistence type="inferred from homology"/>
<evidence type="ECO:0000259" key="5">
    <source>
        <dbReference type="SMART" id="SM00903"/>
    </source>
</evidence>
<evidence type="ECO:0000313" key="40">
    <source>
        <dbReference type="Proteomes" id="UP000546397"/>
    </source>
</evidence>
<evidence type="ECO:0000313" key="11">
    <source>
        <dbReference type="EMBL" id="EAG0866721.1"/>
    </source>
</evidence>
<dbReference type="Gene3D" id="2.30.110.10">
    <property type="entry name" value="Electron Transport, Fmn-binding Protein, Chain A"/>
    <property type="match status" value="1"/>
</dbReference>
<dbReference type="Proteomes" id="UP000460224">
    <property type="component" value="Unassembled WGS sequence"/>
</dbReference>
<evidence type="ECO:0000313" key="36">
    <source>
        <dbReference type="Proteomes" id="UP000527632"/>
    </source>
</evidence>
<evidence type="ECO:0000313" key="21">
    <source>
        <dbReference type="EMBL" id="HAB8397224.1"/>
    </source>
</evidence>
<reference evidence="25 26" key="1">
    <citation type="journal article" date="2018" name="BMC Genomics">
        <title>Genes significantly associated with lineage II food isolates of Listeria monocytogenes.</title>
        <authorList>
            <person name="Pirone-Davies C."/>
            <person name="Chen Y."/>
            <person name="Pightling A."/>
            <person name="Ryan G."/>
            <person name="Wang Y."/>
            <person name="Yao K."/>
            <person name="Hoffmann M."/>
            <person name="Allard M.W."/>
        </authorList>
    </citation>
    <scope>NUCLEOTIDE SEQUENCE [LARGE SCALE GENOMIC DNA]</scope>
    <source>
        <strain evidence="25 26">PNUSAL000550</strain>
    </source>
</reference>
<dbReference type="Proteomes" id="UP000530452">
    <property type="component" value="Unassembled WGS sequence"/>
</dbReference>
<evidence type="ECO:0000313" key="43">
    <source>
        <dbReference type="Proteomes" id="UP000843503"/>
    </source>
</evidence>
<accession>A0A0B8QYT1</accession>
<organism evidence="21 42">
    <name type="scientific">Listeria monocytogenes</name>
    <dbReference type="NCBI Taxonomy" id="1639"/>
    <lineage>
        <taxon>Bacteria</taxon>
        <taxon>Bacillati</taxon>
        <taxon>Bacillota</taxon>
        <taxon>Bacilli</taxon>
        <taxon>Bacillales</taxon>
        <taxon>Listeriaceae</taxon>
        <taxon>Listeria</taxon>
    </lineage>
</organism>
<evidence type="ECO:0000313" key="12">
    <source>
        <dbReference type="EMBL" id="EAG1892267.1"/>
    </source>
</evidence>
<evidence type="ECO:0000313" key="38">
    <source>
        <dbReference type="Proteomes" id="UP000530452"/>
    </source>
</evidence>
<dbReference type="EMBL" id="DABJAN010000001">
    <property type="protein sequence ID" value="HAJ9592254.1"/>
    <property type="molecule type" value="Genomic_DNA"/>
</dbReference>
<dbReference type="EMBL" id="AALAQH010000001">
    <property type="protein sequence ID" value="ECX6923559.1"/>
    <property type="molecule type" value="Genomic_DNA"/>
</dbReference>
<evidence type="ECO:0000313" key="33">
    <source>
        <dbReference type="Proteomes" id="UP000460224"/>
    </source>
</evidence>
<dbReference type="EMBL" id="AABGUK010000001">
    <property type="protein sequence ID" value="EAH4240901.1"/>
    <property type="molecule type" value="Genomic_DNA"/>
</dbReference>
<sequence>MTIFKSADLSQKENYKFLTGSIIPRPIAFVTTLAEDGETVNAAPFSFFNVVSSDPAIVSIAVQRANGEQKDTARNAAFTKELNIHIVSESFVEEMNKTAARLAPDVSEIDKTSLHLEKVPGMKTPKISEANIVLTAKLEQIIPIKNDAGEVVSDLILARILTYDFADEVFDSEHHYILPEKLEPVARLAGNDYTKLGDIFRIERPN</sequence>
<dbReference type="Proteomes" id="UP000840197">
    <property type="component" value="Unassembled WGS sequence"/>
</dbReference>
<protein>
    <submittedName>
        <fullName evidence="21">Flavin reductase family protein</fullName>
    </submittedName>
</protein>
<evidence type="ECO:0000313" key="31">
    <source>
        <dbReference type="Proteomes" id="UP000403352"/>
    </source>
</evidence>
<dbReference type="EMBL" id="AAAQQZ010000001">
    <property type="protein sequence ID" value="EAE1337421.1"/>
    <property type="molecule type" value="Genomic_DNA"/>
</dbReference>
<comment type="cofactor">
    <cofactor evidence="1">
        <name>FMN</name>
        <dbReference type="ChEBI" id="CHEBI:58210"/>
    </cofactor>
</comment>
<dbReference type="PANTHER" id="PTHR33798">
    <property type="entry name" value="FLAVOPROTEIN OXYGENASE"/>
    <property type="match status" value="1"/>
</dbReference>
<evidence type="ECO:0000313" key="24">
    <source>
        <dbReference type="EMBL" id="KAA9453381.1"/>
    </source>
</evidence>
<dbReference type="Proteomes" id="UP000527632">
    <property type="component" value="Unassembled WGS sequence"/>
</dbReference>
<evidence type="ECO:0000313" key="30">
    <source>
        <dbReference type="Proteomes" id="UP000379076"/>
    </source>
</evidence>
<dbReference type="Proteomes" id="UP000548278">
    <property type="component" value="Unassembled WGS sequence"/>
</dbReference>
<evidence type="ECO:0000313" key="19">
    <source>
        <dbReference type="EMBL" id="ECX6923559.1"/>
    </source>
</evidence>
<dbReference type="Proteomes" id="UP000478682">
    <property type="component" value="Unassembled WGS sequence"/>
</dbReference>
<evidence type="ECO:0000313" key="26">
    <source>
        <dbReference type="Proteomes" id="UP000272537"/>
    </source>
</evidence>
<dbReference type="RefSeq" id="WP_003727174.1">
    <property type="nucleotide sequence ID" value="NC_021825.2"/>
</dbReference>
<evidence type="ECO:0000313" key="34">
    <source>
        <dbReference type="Proteomes" id="UP000478682"/>
    </source>
</evidence>
<dbReference type="PANTHER" id="PTHR33798:SF5">
    <property type="entry name" value="FLAVIN REDUCTASE LIKE DOMAIN-CONTAINING PROTEIN"/>
    <property type="match status" value="1"/>
</dbReference>
<evidence type="ECO:0000313" key="25">
    <source>
        <dbReference type="EMBL" id="RKA10945.1"/>
    </source>
</evidence>
<evidence type="ECO:0000313" key="20">
    <source>
        <dbReference type="EMBL" id="ECY9782150.1"/>
    </source>
</evidence>
<dbReference type="Pfam" id="PF01613">
    <property type="entry name" value="Flavin_Reduct"/>
    <property type="match status" value="1"/>
</dbReference>
<evidence type="ECO:0000313" key="37">
    <source>
        <dbReference type="Proteomes" id="UP000528151"/>
    </source>
</evidence>
<dbReference type="Proteomes" id="UP000393182">
    <property type="component" value="Unassembled WGS sequence"/>
</dbReference>
<evidence type="ECO:0000313" key="16">
    <source>
        <dbReference type="EMBL" id="EAH2281117.1"/>
    </source>
</evidence>
<evidence type="ECO:0000256" key="4">
    <source>
        <dbReference type="ARBA" id="ARBA00038054"/>
    </source>
</evidence>
<dbReference type="Proteomes" id="UP000427828">
    <property type="component" value="Unassembled WGS sequence"/>
</dbReference>
<dbReference type="Proteomes" id="UP000358545">
    <property type="component" value="Unassembled WGS sequence"/>
</dbReference>
<evidence type="ECO:0000313" key="27">
    <source>
        <dbReference type="Proteomes" id="UP000336166"/>
    </source>
</evidence>
<dbReference type="Proteomes" id="UP000379076">
    <property type="component" value="Unassembled WGS sequence"/>
</dbReference>
<dbReference type="EMBL" id="AAASLB010000001">
    <property type="protein sequence ID" value="EAE4940766.1"/>
    <property type="molecule type" value="Genomic_DNA"/>
</dbReference>
<dbReference type="Proteomes" id="UP000489121">
    <property type="component" value="Unassembled WGS sequence"/>
</dbReference>
<evidence type="ECO:0000313" key="23">
    <source>
        <dbReference type="EMBL" id="HAJ9592254.1"/>
    </source>
</evidence>
<reference evidence="24 33" key="3">
    <citation type="submission" date="2018-04" db="EMBL/GenBank/DDBJ databases">
        <title>Genome Analysis of a Prevalent Clone of Listeria monocytogenes Sequence Type 87 in China.</title>
        <authorList>
            <person name="Wang Y."/>
        </authorList>
    </citation>
    <scope>NUCLEOTIDE SEQUENCE [LARGE SCALE GENOMIC DNA]</scope>
    <source>
        <strain evidence="24 33">ICDC_LM1523</strain>
    </source>
</reference>
<dbReference type="Proteomes" id="UP000403352">
    <property type="component" value="Unassembled WGS sequence"/>
</dbReference>
<evidence type="ECO:0000256" key="3">
    <source>
        <dbReference type="ARBA" id="ARBA00022643"/>
    </source>
</evidence>
<dbReference type="AlphaFoldDB" id="A0A0B8QYT1"/>
<comment type="caution">
    <text evidence="21">The sequence shown here is derived from an EMBL/GenBank/DDBJ whole genome shotgun (WGS) entry which is preliminary data.</text>
</comment>
<dbReference type="EMBL" id="QDAY01000001">
    <property type="protein sequence ID" value="KAA9453381.1"/>
    <property type="molecule type" value="Genomic_DNA"/>
</dbReference>
<dbReference type="EMBL" id="AABAGT010000006">
    <property type="protein sequence ID" value="EAG0866721.1"/>
    <property type="molecule type" value="Genomic_DNA"/>
</dbReference>
<evidence type="ECO:0000313" key="9">
    <source>
        <dbReference type="EMBL" id="EAE2355247.1"/>
    </source>
</evidence>
<evidence type="ECO:0000313" key="8">
    <source>
        <dbReference type="EMBL" id="EAE1337421.1"/>
    </source>
</evidence>
<reference evidence="20 35" key="7">
    <citation type="submission" date="2019-09" db="EMBL/GenBank/DDBJ databases">
        <authorList>
            <consortium name="PulseNet: The National Subtyping Network for Foodborne Disease Surveillance"/>
            <person name="Tarr C.L."/>
            <person name="Trees E."/>
            <person name="Katz L.S."/>
            <person name="Carleton-Romer H.A."/>
            <person name="Stroika S."/>
            <person name="Kucerova Z."/>
            <person name="Roache K.F."/>
            <person name="Sabol A.L."/>
            <person name="Besser J."/>
            <person name="Gerner-Smidt P."/>
        </authorList>
    </citation>
    <scope>NUCLEOTIDE SEQUENCE [LARGE SCALE GENOMIC DNA]</scope>
    <source>
        <strain evidence="9 27">PNUSAL000134</strain>
        <strain evidence="11 28">PNUSAL002180</strain>
        <strain evidence="12 34">PNUSAL002298</strain>
        <strain evidence="20 35">PNUSAL005692</strain>
    </source>
</reference>
<dbReference type="SUPFAM" id="SSF50475">
    <property type="entry name" value="FMN-binding split barrel"/>
    <property type="match status" value="1"/>
</dbReference>
<dbReference type="Proteomes" id="UP000843503">
    <property type="component" value="Unassembled WGS sequence"/>
</dbReference>
<evidence type="ECO:0000313" key="28">
    <source>
        <dbReference type="Proteomes" id="UP000358545"/>
    </source>
</evidence>
<evidence type="ECO:0000256" key="2">
    <source>
        <dbReference type="ARBA" id="ARBA00022630"/>
    </source>
</evidence>
<dbReference type="EMBL" id="AABBZO010000002">
    <property type="protein sequence ID" value="EAG4461209.1"/>
    <property type="molecule type" value="Genomic_DNA"/>
</dbReference>